<dbReference type="Gene3D" id="3.20.20.100">
    <property type="entry name" value="NADP-dependent oxidoreductase domain"/>
    <property type="match status" value="1"/>
</dbReference>
<dbReference type="PRINTS" id="PR00069">
    <property type="entry name" value="ALDKETRDTASE"/>
</dbReference>
<dbReference type="Pfam" id="PF00248">
    <property type="entry name" value="Aldo_ket_red"/>
    <property type="match status" value="1"/>
</dbReference>
<dbReference type="SUPFAM" id="SSF51430">
    <property type="entry name" value="NAD(P)-linked oxidoreductase"/>
    <property type="match status" value="1"/>
</dbReference>
<evidence type="ECO:0000259" key="2">
    <source>
        <dbReference type="Pfam" id="PF00248"/>
    </source>
</evidence>
<evidence type="ECO:0000313" key="3">
    <source>
        <dbReference type="EMBL" id="MBB6458273.1"/>
    </source>
</evidence>
<evidence type="ECO:0000313" key="4">
    <source>
        <dbReference type="Proteomes" id="UP000578000"/>
    </source>
</evidence>
<reference evidence="3 4" key="1">
    <citation type="submission" date="2020-08" db="EMBL/GenBank/DDBJ databases">
        <title>Genomic Encyclopedia of Type Strains, Phase IV (KMG-IV): sequencing the most valuable type-strain genomes for metagenomic binning, comparative biology and taxonomic classification.</title>
        <authorList>
            <person name="Goeker M."/>
        </authorList>
    </citation>
    <scope>NUCLEOTIDE SEQUENCE [LARGE SCALE GENOMIC DNA]</scope>
    <source>
        <strain evidence="3 4">DSM 4491</strain>
    </source>
</reference>
<keyword evidence="4" id="KW-1185">Reference proteome</keyword>
<evidence type="ECO:0000256" key="1">
    <source>
        <dbReference type="ARBA" id="ARBA00023002"/>
    </source>
</evidence>
<name>A0A841QJG9_9PROT</name>
<feature type="domain" description="NADP-dependent oxidoreductase" evidence="2">
    <location>
        <begin position="24"/>
        <end position="284"/>
    </location>
</feature>
<keyword evidence="1" id="KW-0560">Oxidoreductase</keyword>
<dbReference type="PANTHER" id="PTHR43625">
    <property type="entry name" value="AFLATOXIN B1 ALDEHYDE REDUCTASE"/>
    <property type="match status" value="1"/>
</dbReference>
<dbReference type="GO" id="GO:0005737">
    <property type="term" value="C:cytoplasm"/>
    <property type="evidence" value="ECO:0007669"/>
    <property type="project" value="TreeGrafter"/>
</dbReference>
<dbReference type="InterPro" id="IPR023210">
    <property type="entry name" value="NADP_OxRdtase_dom"/>
</dbReference>
<dbReference type="InterPro" id="IPR020471">
    <property type="entry name" value="AKR"/>
</dbReference>
<dbReference type="InterPro" id="IPR036812">
    <property type="entry name" value="NAD(P)_OxRdtase_dom_sf"/>
</dbReference>
<dbReference type="PANTHER" id="PTHR43625:SF40">
    <property type="entry name" value="ALDO-KETO REDUCTASE YAKC [NADP(+)]"/>
    <property type="match status" value="1"/>
</dbReference>
<dbReference type="InterPro" id="IPR050791">
    <property type="entry name" value="Aldo-Keto_reductase"/>
</dbReference>
<dbReference type="EMBL" id="JACHIE010000017">
    <property type="protein sequence ID" value="MBB6458273.1"/>
    <property type="molecule type" value="Genomic_DNA"/>
</dbReference>
<sequence>MTTFLSDTSQSNFFDISANTRIYRLGYGAMRVTGHGIWGLPNNYDEAIRTLKRIPELGINFIDTADSYGPDVSEVLIKEALYPYADNLVIATKGGLTRQGPDLWRPVGRPEYLIQQVYKSLRNLNVEQIDLWQLHRIDPKVPADEQFDTIKFLIDKQLIRYAGLSEVSIPEIQKASKYFKISTVQNRYNLIDRTNEGILNYCEFHNIGFIPWYPLSGGILTRPDEALENIALKYNATLSQIALAWILKRSPILLPIPGTSQVLHLEQNAASGNISLSDEDFTALTLQGEKIYNLLF</sequence>
<comment type="caution">
    <text evidence="3">The sequence shown here is derived from an EMBL/GenBank/DDBJ whole genome shotgun (WGS) entry which is preliminary data.</text>
</comment>
<proteinExistence type="predicted"/>
<accession>A0A841QJG9</accession>
<gene>
    <name evidence="3" type="ORF">HNR55_002880</name>
</gene>
<dbReference type="CDD" id="cd19088">
    <property type="entry name" value="AKR_AKR13B1"/>
    <property type="match status" value="1"/>
</dbReference>
<organism evidence="3 4">
    <name type="scientific">Acetobacter lovaniensis</name>
    <dbReference type="NCBI Taxonomy" id="104100"/>
    <lineage>
        <taxon>Bacteria</taxon>
        <taxon>Pseudomonadati</taxon>
        <taxon>Pseudomonadota</taxon>
        <taxon>Alphaproteobacteria</taxon>
        <taxon>Acetobacterales</taxon>
        <taxon>Acetobacteraceae</taxon>
        <taxon>Acetobacter</taxon>
    </lineage>
</organism>
<dbReference type="GO" id="GO:0016491">
    <property type="term" value="F:oxidoreductase activity"/>
    <property type="evidence" value="ECO:0007669"/>
    <property type="project" value="UniProtKB-KW"/>
</dbReference>
<dbReference type="RefSeq" id="WP_166116369.1">
    <property type="nucleotide sequence ID" value="NZ_BAABDB010000029.1"/>
</dbReference>
<protein>
    <submittedName>
        <fullName evidence="3">Aryl-alcohol dehydrogenase-like predicted oxidoreductase</fullName>
    </submittedName>
</protein>
<dbReference type="Proteomes" id="UP000578000">
    <property type="component" value="Unassembled WGS sequence"/>
</dbReference>
<dbReference type="AlphaFoldDB" id="A0A841QJG9"/>